<dbReference type="RefSeq" id="WP_213946497.1">
    <property type="nucleotide sequence ID" value="NZ_JAHCMY010000016.1"/>
</dbReference>
<evidence type="ECO:0000313" key="2">
    <source>
        <dbReference type="EMBL" id="MBS9525638.1"/>
    </source>
</evidence>
<protein>
    <submittedName>
        <fullName evidence="2">SusE domain-containing protein</fullName>
    </submittedName>
</protein>
<dbReference type="AlphaFoldDB" id="A0AAP2G6F2"/>
<name>A0AAP2G6F2_9BACT</name>
<sequence>MKASINLLLILVISALAIWSCSEDEQRLNIEIVSMGTLESPAIDEHINIDPENGEAISFNWRAAQAGDGGLVLYNVLFDKEGGDFNHPVASFPSADHGASLTFSLTHSTLNSIAANAGIEQMTTGNIIWTVQASSGYNKEIFPEKHLLTLSRPEGIANIPAQLFIYGGATEGEGIQDAVALKKILHHMPNDEVEDNTFETITQLRPGDFNIVNDKDSGQNYYINEGGNIREGDEPSTFEGEEGVYRLRINFSNSRVAFEKISNLELIILANGASKAELEYVGNHVFEGTGYFDFLTPGAPEAPDWLGWEEERYKFRFQLGEEEDFLGSNMNDDMNASLIANLGAYNDRPNGDEPPYYYQVYFLGTEASQWQGAWKFSNQFNGTPFKVRVVFDPLEDDYFHEMELE</sequence>
<evidence type="ECO:0000313" key="3">
    <source>
        <dbReference type="Proteomes" id="UP001319104"/>
    </source>
</evidence>
<dbReference type="Pfam" id="PF14292">
    <property type="entry name" value="SusE"/>
    <property type="match status" value="1"/>
</dbReference>
<dbReference type="EMBL" id="JAHCMY010000016">
    <property type="protein sequence ID" value="MBS9525638.1"/>
    <property type="molecule type" value="Genomic_DNA"/>
</dbReference>
<proteinExistence type="predicted"/>
<dbReference type="Proteomes" id="UP001319104">
    <property type="component" value="Unassembled WGS sequence"/>
</dbReference>
<dbReference type="InterPro" id="IPR025970">
    <property type="entry name" value="SusE"/>
</dbReference>
<evidence type="ECO:0000259" key="1">
    <source>
        <dbReference type="Pfam" id="PF14292"/>
    </source>
</evidence>
<accession>A0AAP2G6F2</accession>
<comment type="caution">
    <text evidence="2">The sequence shown here is derived from an EMBL/GenBank/DDBJ whole genome shotgun (WGS) entry which is preliminary data.</text>
</comment>
<gene>
    <name evidence="2" type="ORF">KI659_16590</name>
</gene>
<feature type="domain" description="SusE outer membrane protein" evidence="1">
    <location>
        <begin position="26"/>
        <end position="132"/>
    </location>
</feature>
<reference evidence="2 3" key="1">
    <citation type="submission" date="2021-05" db="EMBL/GenBank/DDBJ databases">
        <authorList>
            <person name="Zhang Z.D."/>
            <person name="Osman G."/>
        </authorList>
    </citation>
    <scope>NUCLEOTIDE SEQUENCE [LARGE SCALE GENOMIC DNA]</scope>
    <source>
        <strain evidence="2 3">KCTC 32217</strain>
    </source>
</reference>
<keyword evidence="3" id="KW-1185">Reference proteome</keyword>
<organism evidence="2 3">
    <name type="scientific">Litoribacter ruber</name>
    <dbReference type="NCBI Taxonomy" id="702568"/>
    <lineage>
        <taxon>Bacteria</taxon>
        <taxon>Pseudomonadati</taxon>
        <taxon>Bacteroidota</taxon>
        <taxon>Cytophagia</taxon>
        <taxon>Cytophagales</taxon>
        <taxon>Cyclobacteriaceae</taxon>
        <taxon>Litoribacter</taxon>
    </lineage>
</organism>